<dbReference type="AlphaFoldDB" id="A0A2N8S0H1"/>
<accession>A0A2N8S0H1</accession>
<dbReference type="PANTHER" id="PTHR43329">
    <property type="entry name" value="EPOXIDE HYDROLASE"/>
    <property type="match status" value="1"/>
</dbReference>
<dbReference type="Proteomes" id="UP000235925">
    <property type="component" value="Unassembled WGS sequence"/>
</dbReference>
<evidence type="ECO:0000259" key="2">
    <source>
        <dbReference type="Pfam" id="PF00561"/>
    </source>
</evidence>
<protein>
    <submittedName>
        <fullName evidence="3">Alpha/beta hydrolase</fullName>
    </submittedName>
</protein>
<dbReference type="GO" id="GO:0016787">
    <property type="term" value="F:hydrolase activity"/>
    <property type="evidence" value="ECO:0007669"/>
    <property type="project" value="UniProtKB-KW"/>
</dbReference>
<dbReference type="PRINTS" id="PR00412">
    <property type="entry name" value="EPOXHYDRLASE"/>
</dbReference>
<dbReference type="SUPFAM" id="SSF53474">
    <property type="entry name" value="alpha/beta-Hydrolases"/>
    <property type="match status" value="1"/>
</dbReference>
<evidence type="ECO:0000313" key="4">
    <source>
        <dbReference type="Proteomes" id="UP000235925"/>
    </source>
</evidence>
<organism evidence="3 4">
    <name type="scientific">Stutzerimonas stutzeri</name>
    <name type="common">Pseudomonas stutzeri</name>
    <dbReference type="NCBI Taxonomy" id="316"/>
    <lineage>
        <taxon>Bacteria</taxon>
        <taxon>Pseudomonadati</taxon>
        <taxon>Pseudomonadota</taxon>
        <taxon>Gammaproteobacteria</taxon>
        <taxon>Pseudomonadales</taxon>
        <taxon>Pseudomonadaceae</taxon>
        <taxon>Stutzerimonas</taxon>
    </lineage>
</organism>
<keyword evidence="1 3" id="KW-0378">Hydrolase</keyword>
<proteinExistence type="predicted"/>
<dbReference type="EMBL" id="POUN01000004">
    <property type="protein sequence ID" value="PNF80135.1"/>
    <property type="molecule type" value="Genomic_DNA"/>
</dbReference>
<dbReference type="InterPro" id="IPR029058">
    <property type="entry name" value="AB_hydrolase_fold"/>
</dbReference>
<dbReference type="Pfam" id="PF00561">
    <property type="entry name" value="Abhydrolase_1"/>
    <property type="match status" value="1"/>
</dbReference>
<evidence type="ECO:0000256" key="1">
    <source>
        <dbReference type="ARBA" id="ARBA00022801"/>
    </source>
</evidence>
<dbReference type="InterPro" id="IPR000639">
    <property type="entry name" value="Epox_hydrolase-like"/>
</dbReference>
<dbReference type="Gene3D" id="3.40.50.1820">
    <property type="entry name" value="alpha/beta hydrolase"/>
    <property type="match status" value="1"/>
</dbReference>
<gene>
    <name evidence="3" type="ORF">CXK92_16120</name>
</gene>
<feature type="domain" description="AB hydrolase-1" evidence="2">
    <location>
        <begin position="29"/>
        <end position="298"/>
    </location>
</feature>
<sequence>MNSAADHLQLDLNGISLSLYCAGPEQGKPVWLLHGFPECWYSWRNQIDPLVAAGYRVFIPEMRGYGRSSAPAEVAAYDVLTLCGDIRAAMDHFGHGHVAVVGHDWGAMVAWYLALLEPARVAALVTMSVPFAGRPRRPATEIMRETSGDRFNYILYFQEPGRAEGELDADVDRTLRLLMYYQERNLLLQDKPADGTLFEDDMQAGPLPEWCSEEDLSVYRQTFAEQGFRGALNWYRNFERNWQVTEPLQGRKIVQPTMFLIGKHDPVGELEGYTLKKMPEWVPDLEQHVLAPCGHWIQNEQAARVNELLQGFLARHFPARG</sequence>
<reference evidence="3 4" key="1">
    <citation type="submission" date="2018-01" db="EMBL/GenBank/DDBJ databases">
        <title>Denitrification phenotypes of diverse strains of Pseudomonas stutzeri.</title>
        <authorList>
            <person name="Milligan D.A."/>
            <person name="Bergaust L."/>
            <person name="Bakken L.R."/>
            <person name="Frostegard A."/>
        </authorList>
    </citation>
    <scope>NUCLEOTIDE SEQUENCE [LARGE SCALE GENOMIC DNA]</scope>
    <source>
        <strain evidence="3 4">KC</strain>
    </source>
</reference>
<dbReference type="InterPro" id="IPR000073">
    <property type="entry name" value="AB_hydrolase_1"/>
</dbReference>
<dbReference type="PRINTS" id="PR00111">
    <property type="entry name" value="ABHYDROLASE"/>
</dbReference>
<dbReference type="OrthoDB" id="9780765at2"/>
<dbReference type="RefSeq" id="WP_102826021.1">
    <property type="nucleotide sequence ID" value="NZ_CP139348.1"/>
</dbReference>
<comment type="caution">
    <text evidence="3">The sequence shown here is derived from an EMBL/GenBank/DDBJ whole genome shotgun (WGS) entry which is preliminary data.</text>
</comment>
<name>A0A2N8S0H1_STUST</name>
<evidence type="ECO:0000313" key="3">
    <source>
        <dbReference type="EMBL" id="PNF80135.1"/>
    </source>
</evidence>